<organism evidence="1 2">
    <name type="scientific">Propioniciclava flava</name>
    <dbReference type="NCBI Taxonomy" id="2072026"/>
    <lineage>
        <taxon>Bacteria</taxon>
        <taxon>Bacillati</taxon>
        <taxon>Actinomycetota</taxon>
        <taxon>Actinomycetes</taxon>
        <taxon>Propionibacteriales</taxon>
        <taxon>Propionibacteriaceae</taxon>
        <taxon>Propioniciclava</taxon>
    </lineage>
</organism>
<dbReference type="Pfam" id="PF13692">
    <property type="entry name" value="Glyco_trans_1_4"/>
    <property type="match status" value="1"/>
</dbReference>
<dbReference type="EMBL" id="PPCV01000005">
    <property type="protein sequence ID" value="RXW32091.1"/>
    <property type="molecule type" value="Genomic_DNA"/>
</dbReference>
<gene>
    <name evidence="1" type="ORF">C1706_08590</name>
</gene>
<dbReference type="RefSeq" id="WP_129458830.1">
    <property type="nucleotide sequence ID" value="NZ_PPCV01000005.1"/>
</dbReference>
<evidence type="ECO:0000313" key="2">
    <source>
        <dbReference type="Proteomes" id="UP000290624"/>
    </source>
</evidence>
<dbReference type="Gene3D" id="3.40.50.2000">
    <property type="entry name" value="Glycogen Phosphorylase B"/>
    <property type="match status" value="2"/>
</dbReference>
<comment type="caution">
    <text evidence="1">The sequence shown here is derived from an EMBL/GenBank/DDBJ whole genome shotgun (WGS) entry which is preliminary data.</text>
</comment>
<reference evidence="1 2" key="1">
    <citation type="submission" date="2018-01" db="EMBL/GenBank/DDBJ databases">
        <title>Lactibacter flavus gen. nov., sp. nov., a novel bacterium of the family Propionibacteriaceae isolated from raw milk and dairy products.</title>
        <authorList>
            <person name="Wenning M."/>
            <person name="Breitenwieser F."/>
            <person name="Huptas C."/>
            <person name="von Neubeck M."/>
            <person name="Busse H.-J."/>
            <person name="Scherer S."/>
        </authorList>
    </citation>
    <scope>NUCLEOTIDE SEQUENCE [LARGE SCALE GENOMIC DNA]</scope>
    <source>
        <strain evidence="1 2">VG341</strain>
    </source>
</reference>
<dbReference type="GO" id="GO:0016740">
    <property type="term" value="F:transferase activity"/>
    <property type="evidence" value="ECO:0007669"/>
    <property type="project" value="UniProtKB-KW"/>
</dbReference>
<dbReference type="OrthoDB" id="506201at2"/>
<accession>A0A4Q2EFM3</accession>
<dbReference type="Proteomes" id="UP000290624">
    <property type="component" value="Unassembled WGS sequence"/>
</dbReference>
<evidence type="ECO:0000313" key="1">
    <source>
        <dbReference type="EMBL" id="RXW32091.1"/>
    </source>
</evidence>
<dbReference type="AlphaFoldDB" id="A0A4Q2EFM3"/>
<protein>
    <submittedName>
        <fullName evidence="1">Glycosyl transferase</fullName>
    </submittedName>
</protein>
<name>A0A4Q2EFM3_9ACTN</name>
<keyword evidence="2" id="KW-1185">Reference proteome</keyword>
<proteinExistence type="predicted"/>
<dbReference type="PANTHER" id="PTHR12526">
    <property type="entry name" value="GLYCOSYLTRANSFERASE"/>
    <property type="match status" value="1"/>
</dbReference>
<sequence>MTGSTGVIQEAAAGRDVTVSLTPEGEQIWARLGDAWFAALIRAAHLAHPLRRVDLLLIPARGEPMSPPTEVLPGVPGNSFTQLGALGVISLSGDEQQPSVGRRAQVPDVALFDGESSFAFVDGRHGLRRRIGQVYGEVYRRAPLALDLFKQVRNARRPWLKGTHTRGAQALHPYLATHRPSPHQGRTGAWFALHWLESGGAESWAFESAQVAADLGYEVVITVDRCAPQRQLERALAITPHVYLAGNVLPWQDWSEFGVRLVEEHNIRLLHIHHSASAYQLLPLLRHTAPHLVVWDSTHLPEHRTGGFVRQSLEHSNLIDQHHVISPGLRDVYLLDAQIPAERVAYRPLIGLDGQDPGAQTGTPRQPDEPLRLGFLGRLAPQKRPFLFVDLVRRLHQADPSAFRFIMQGSGPLDDFVAQNIARAHLQSVIERRDWGPVDAFLADVDVLVVCSDNEGLTLTALEAAQHGVLVLSADVGSQVTVVAPDLVMPASPVAFLRQSSAVLQRLAHDQGLVDRLLDEQRHLHDDLRAHEPATTFIRRRYAEILKETA</sequence>
<dbReference type="SUPFAM" id="SSF53756">
    <property type="entry name" value="UDP-Glycosyltransferase/glycogen phosphorylase"/>
    <property type="match status" value="1"/>
</dbReference>
<keyword evidence="1" id="KW-0808">Transferase</keyword>